<feature type="compositionally biased region" description="Low complexity" evidence="4">
    <location>
        <begin position="322"/>
        <end position="342"/>
    </location>
</feature>
<dbReference type="Proteomes" id="UP000053257">
    <property type="component" value="Unassembled WGS sequence"/>
</dbReference>
<dbReference type="STRING" id="745531.A0A0C3NHE6"/>
<feature type="compositionally biased region" description="Low complexity" evidence="4">
    <location>
        <begin position="297"/>
        <end position="308"/>
    </location>
</feature>
<proteinExistence type="inferred from homology"/>
<dbReference type="Gene3D" id="2.30.30.1020">
    <property type="entry name" value="CCR4-NOT complex subunit 2/3/5, C-terminal domain"/>
    <property type="match status" value="1"/>
</dbReference>
<dbReference type="InterPro" id="IPR040168">
    <property type="entry name" value="Not2/3/5"/>
</dbReference>
<evidence type="ECO:0000256" key="4">
    <source>
        <dbReference type="SAM" id="MobiDB-lite"/>
    </source>
</evidence>
<dbReference type="GO" id="GO:0030015">
    <property type="term" value="C:CCR4-NOT core complex"/>
    <property type="evidence" value="ECO:0007669"/>
    <property type="project" value="InterPro"/>
</dbReference>
<feature type="region of interest" description="Disordered" evidence="4">
    <location>
        <begin position="198"/>
        <end position="238"/>
    </location>
</feature>
<feature type="compositionally biased region" description="Low complexity" evidence="4">
    <location>
        <begin position="155"/>
        <end position="167"/>
    </location>
</feature>
<dbReference type="HOGENOM" id="CLU_028051_1_0_1"/>
<evidence type="ECO:0000256" key="2">
    <source>
        <dbReference type="ARBA" id="ARBA00023015"/>
    </source>
</evidence>
<feature type="compositionally biased region" description="Polar residues" evidence="4">
    <location>
        <begin position="49"/>
        <end position="69"/>
    </location>
</feature>
<gene>
    <name evidence="6" type="ORF">PHLGIDRAFT_202931</name>
</gene>
<evidence type="ECO:0000259" key="5">
    <source>
        <dbReference type="Pfam" id="PF04153"/>
    </source>
</evidence>
<sequence>MNRAGQPPQRPPSLGPNPAALGGPFRGQYPTYGIPPRNVMPGYPALPNHRTTQNVVPQPSPNYIQQRGQSGFPFVGGIQPQQQSQQTPSQHTAQTPLSHTSHQQQQPQSQQSTATTPGLPPHLQQNSAPSLGTAPSVSSASEVGFDPNDFPALGSTPTSLNTPSTTNVTSYASQAGTGAGVVGTNGVTGVVSGQRDFTADDFPALGGSGQSTQQQSVAQTPQNGDGHPPGLNGFQQNNDQHRQNLLGSLTGNGQQPGVLNLGQARGQVNFQSEAEKRNYALKLNNQTNLAAQAWNSPNANPTQQQANAFPPPQNGARSNHVQPSQQQPSTQSQQTTQHLSTPPGVPPPASFTNQQQQQQQQNQIGVPQHTPYVGNGTVAGDTPLHPSQNSAQVSAAAIPQTPAQQVLMSPADRWGLLGLLAMIKSADLDTSLLSVGTDLGTMGLDMQAPGSLYSTFITPWADSSAAHTVEPDFHLPACYNVAPPPPGPGKVAAFSDETLFFMFYSSPRDALQEIAAQELWNRNWRYHKEMRLWITKETGTPSSAKIPGGEQGTYSYWDPENWEKSRKEMTVLYSDLEEKSTPVFAPGQTLQIAQQQPQATQSQHTPQGMVAGRVGGFQTLGVAAM</sequence>
<feature type="compositionally biased region" description="Low complexity" evidence="4">
    <location>
        <begin position="79"/>
        <end position="117"/>
    </location>
</feature>
<organism evidence="6 7">
    <name type="scientific">Phlebiopsis gigantea (strain 11061_1 CR5-6)</name>
    <name type="common">White-rot fungus</name>
    <name type="synonym">Peniophora gigantea</name>
    <dbReference type="NCBI Taxonomy" id="745531"/>
    <lineage>
        <taxon>Eukaryota</taxon>
        <taxon>Fungi</taxon>
        <taxon>Dikarya</taxon>
        <taxon>Basidiomycota</taxon>
        <taxon>Agaricomycotina</taxon>
        <taxon>Agaricomycetes</taxon>
        <taxon>Polyporales</taxon>
        <taxon>Phanerochaetaceae</taxon>
        <taxon>Phlebiopsis</taxon>
    </lineage>
</organism>
<dbReference type="InterPro" id="IPR038635">
    <property type="entry name" value="CCR4-NOT_su2/3/5_C_sf"/>
</dbReference>
<keyword evidence="7" id="KW-1185">Reference proteome</keyword>
<reference evidence="6 7" key="1">
    <citation type="journal article" date="2014" name="PLoS Genet.">
        <title>Analysis of the Phlebiopsis gigantea genome, transcriptome and secretome provides insight into its pioneer colonization strategies of wood.</title>
        <authorList>
            <person name="Hori C."/>
            <person name="Ishida T."/>
            <person name="Igarashi K."/>
            <person name="Samejima M."/>
            <person name="Suzuki H."/>
            <person name="Master E."/>
            <person name="Ferreira P."/>
            <person name="Ruiz-Duenas F.J."/>
            <person name="Held B."/>
            <person name="Canessa P."/>
            <person name="Larrondo L.F."/>
            <person name="Schmoll M."/>
            <person name="Druzhinina I.S."/>
            <person name="Kubicek C.P."/>
            <person name="Gaskell J.A."/>
            <person name="Kersten P."/>
            <person name="St John F."/>
            <person name="Glasner J."/>
            <person name="Sabat G."/>
            <person name="Splinter BonDurant S."/>
            <person name="Syed K."/>
            <person name="Yadav J."/>
            <person name="Mgbeahuruike A.C."/>
            <person name="Kovalchuk A."/>
            <person name="Asiegbu F.O."/>
            <person name="Lackner G."/>
            <person name="Hoffmeister D."/>
            <person name="Rencoret J."/>
            <person name="Gutierrez A."/>
            <person name="Sun H."/>
            <person name="Lindquist E."/>
            <person name="Barry K."/>
            <person name="Riley R."/>
            <person name="Grigoriev I.V."/>
            <person name="Henrissat B."/>
            <person name="Kues U."/>
            <person name="Berka R.M."/>
            <person name="Martinez A.T."/>
            <person name="Covert S.F."/>
            <person name="Blanchette R.A."/>
            <person name="Cullen D."/>
        </authorList>
    </citation>
    <scope>NUCLEOTIDE SEQUENCE [LARGE SCALE GENOMIC DNA]</scope>
    <source>
        <strain evidence="6 7">11061_1 CR5-6</strain>
    </source>
</reference>
<dbReference type="Pfam" id="PF04153">
    <property type="entry name" value="NOT2_3_5_C"/>
    <property type="match status" value="1"/>
</dbReference>
<dbReference type="OrthoDB" id="25391at2759"/>
<accession>A0A0C3NHE6</accession>
<keyword evidence="2" id="KW-0805">Transcription regulation</keyword>
<keyword evidence="3" id="KW-0804">Transcription</keyword>
<dbReference type="PANTHER" id="PTHR23326">
    <property type="entry name" value="CCR4 NOT-RELATED"/>
    <property type="match status" value="1"/>
</dbReference>
<name>A0A0C3NHE6_PHLG1</name>
<evidence type="ECO:0000256" key="3">
    <source>
        <dbReference type="ARBA" id="ARBA00023163"/>
    </source>
</evidence>
<feature type="domain" description="NOT2/NOT3/NOT5 C-terminal" evidence="5">
    <location>
        <begin position="453"/>
        <end position="576"/>
    </location>
</feature>
<dbReference type="AlphaFoldDB" id="A0A0C3NHE6"/>
<feature type="region of interest" description="Disordered" evidence="4">
    <location>
        <begin position="1"/>
        <end position="167"/>
    </location>
</feature>
<evidence type="ECO:0000256" key="1">
    <source>
        <dbReference type="ARBA" id="ARBA00007682"/>
    </source>
</evidence>
<dbReference type="InterPro" id="IPR007282">
    <property type="entry name" value="NOT2/3/5_C"/>
</dbReference>
<dbReference type="EMBL" id="KN840581">
    <property type="protein sequence ID" value="KIP04234.1"/>
    <property type="molecule type" value="Genomic_DNA"/>
</dbReference>
<comment type="similarity">
    <text evidence="1">Belongs to the CNOT2/3/5 family.</text>
</comment>
<feature type="region of interest" description="Disordered" evidence="4">
    <location>
        <begin position="294"/>
        <end position="392"/>
    </location>
</feature>
<evidence type="ECO:0000313" key="6">
    <source>
        <dbReference type="EMBL" id="KIP04234.1"/>
    </source>
</evidence>
<protein>
    <recommendedName>
        <fullName evidence="5">NOT2/NOT3/NOT5 C-terminal domain-containing protein</fullName>
    </recommendedName>
</protein>
<feature type="compositionally biased region" description="Polar residues" evidence="4">
    <location>
        <begin position="123"/>
        <end position="141"/>
    </location>
</feature>
<dbReference type="GO" id="GO:0000289">
    <property type="term" value="P:nuclear-transcribed mRNA poly(A) tail shortening"/>
    <property type="evidence" value="ECO:0007669"/>
    <property type="project" value="UniProtKB-ARBA"/>
</dbReference>
<feature type="compositionally biased region" description="Low complexity" evidence="4">
    <location>
        <begin position="353"/>
        <end position="363"/>
    </location>
</feature>
<dbReference type="GO" id="GO:0006355">
    <property type="term" value="P:regulation of DNA-templated transcription"/>
    <property type="evidence" value="ECO:0007669"/>
    <property type="project" value="InterPro"/>
</dbReference>
<evidence type="ECO:0000313" key="7">
    <source>
        <dbReference type="Proteomes" id="UP000053257"/>
    </source>
</evidence>